<dbReference type="AlphaFoldDB" id="F4W988"/>
<dbReference type="GO" id="GO:0000729">
    <property type="term" value="P:DNA double-strand break processing"/>
    <property type="evidence" value="ECO:0007669"/>
    <property type="project" value="TreeGrafter"/>
</dbReference>
<organism evidence="3">
    <name type="scientific">Acromyrmex echinatior</name>
    <name type="common">Panamanian leafcutter ant</name>
    <name type="synonym">Acromyrmex octospinosus echinatior</name>
    <dbReference type="NCBI Taxonomy" id="103372"/>
    <lineage>
        <taxon>Eukaryota</taxon>
        <taxon>Metazoa</taxon>
        <taxon>Ecdysozoa</taxon>
        <taxon>Arthropoda</taxon>
        <taxon>Hexapoda</taxon>
        <taxon>Insecta</taxon>
        <taxon>Pterygota</taxon>
        <taxon>Neoptera</taxon>
        <taxon>Endopterygota</taxon>
        <taxon>Hymenoptera</taxon>
        <taxon>Apocrita</taxon>
        <taxon>Aculeata</taxon>
        <taxon>Formicoidea</taxon>
        <taxon>Formicidae</taxon>
        <taxon>Myrmicinae</taxon>
        <taxon>Acromyrmex</taxon>
    </lineage>
</organism>
<name>F4W988_ACREC</name>
<dbReference type="InParanoid" id="F4W988"/>
<dbReference type="PANTHER" id="PTHR46060">
    <property type="entry name" value="MARINER MOS1 TRANSPOSASE-LIKE PROTEIN"/>
    <property type="match status" value="1"/>
</dbReference>
<dbReference type="GO" id="GO:0035861">
    <property type="term" value="C:site of double-strand break"/>
    <property type="evidence" value="ECO:0007669"/>
    <property type="project" value="TreeGrafter"/>
</dbReference>
<dbReference type="Proteomes" id="UP000007755">
    <property type="component" value="Unassembled WGS sequence"/>
</dbReference>
<keyword evidence="3" id="KW-1185">Reference proteome</keyword>
<dbReference type="GO" id="GO:0042800">
    <property type="term" value="F:histone H3K4 methyltransferase activity"/>
    <property type="evidence" value="ECO:0007669"/>
    <property type="project" value="TreeGrafter"/>
</dbReference>
<dbReference type="GO" id="GO:0031297">
    <property type="term" value="P:replication fork processing"/>
    <property type="evidence" value="ECO:0007669"/>
    <property type="project" value="TreeGrafter"/>
</dbReference>
<dbReference type="GO" id="GO:0006303">
    <property type="term" value="P:double-strand break repair via nonhomologous end joining"/>
    <property type="evidence" value="ECO:0007669"/>
    <property type="project" value="TreeGrafter"/>
</dbReference>
<dbReference type="GO" id="GO:0003697">
    <property type="term" value="F:single-stranded DNA binding"/>
    <property type="evidence" value="ECO:0007669"/>
    <property type="project" value="TreeGrafter"/>
</dbReference>
<dbReference type="GO" id="GO:0044547">
    <property type="term" value="F:DNA topoisomerase binding"/>
    <property type="evidence" value="ECO:0007669"/>
    <property type="project" value="TreeGrafter"/>
</dbReference>
<dbReference type="PANTHER" id="PTHR46060:SF2">
    <property type="entry name" value="HISTONE-LYSINE N-METHYLTRANSFERASE SETMAR"/>
    <property type="match status" value="1"/>
</dbReference>
<evidence type="ECO:0000259" key="1">
    <source>
        <dbReference type="Pfam" id="PF17906"/>
    </source>
</evidence>
<proteinExistence type="predicted"/>
<dbReference type="InterPro" id="IPR036388">
    <property type="entry name" value="WH-like_DNA-bd_sf"/>
</dbReference>
<dbReference type="GO" id="GO:0046975">
    <property type="term" value="F:histone H3K36 methyltransferase activity"/>
    <property type="evidence" value="ECO:0007669"/>
    <property type="project" value="TreeGrafter"/>
</dbReference>
<dbReference type="GO" id="GO:0000793">
    <property type="term" value="C:condensed chromosome"/>
    <property type="evidence" value="ECO:0007669"/>
    <property type="project" value="TreeGrafter"/>
</dbReference>
<dbReference type="GO" id="GO:0015074">
    <property type="term" value="P:DNA integration"/>
    <property type="evidence" value="ECO:0007669"/>
    <property type="project" value="TreeGrafter"/>
</dbReference>
<evidence type="ECO:0000313" key="2">
    <source>
        <dbReference type="EMBL" id="EGI69270.1"/>
    </source>
</evidence>
<dbReference type="GO" id="GO:0000014">
    <property type="term" value="F:single-stranded DNA endodeoxyribonuclease activity"/>
    <property type="evidence" value="ECO:0007669"/>
    <property type="project" value="TreeGrafter"/>
</dbReference>
<protein>
    <submittedName>
        <fullName evidence="2">Mariner Mos1 transposase</fullName>
    </submittedName>
</protein>
<gene>
    <name evidence="2" type="ORF">G5I_02035</name>
</gene>
<dbReference type="GO" id="GO:0003690">
    <property type="term" value="F:double-stranded DNA binding"/>
    <property type="evidence" value="ECO:0007669"/>
    <property type="project" value="TreeGrafter"/>
</dbReference>
<dbReference type="GO" id="GO:0005634">
    <property type="term" value="C:nucleus"/>
    <property type="evidence" value="ECO:0007669"/>
    <property type="project" value="TreeGrafter"/>
</dbReference>
<reference evidence="2" key="1">
    <citation type="submission" date="2011-02" db="EMBL/GenBank/DDBJ databases">
        <title>The genome of the leaf-cutting ant Acromyrmex echinatior suggests key adaptations to social evolution and fungus farming.</title>
        <authorList>
            <person name="Nygaard S."/>
            <person name="Zhang G."/>
        </authorList>
    </citation>
    <scope>NUCLEOTIDE SEQUENCE</scope>
</reference>
<dbReference type="EMBL" id="GL888002">
    <property type="protein sequence ID" value="EGI69270.1"/>
    <property type="molecule type" value="Genomic_DNA"/>
</dbReference>
<sequence>MPSFEPNKRHLRELLIHFFNLKKSAAEAHRLLVEAYDEAALSERSCREWFQKFKNGEFDVEDKERNGRPKVYEDAELEVLLNEGSCQTQKELALTF</sequence>
<evidence type="ECO:0000313" key="3">
    <source>
        <dbReference type="Proteomes" id="UP000007755"/>
    </source>
</evidence>
<dbReference type="Pfam" id="PF17906">
    <property type="entry name" value="HTH_48"/>
    <property type="match status" value="1"/>
</dbReference>
<dbReference type="Gene3D" id="1.10.10.10">
    <property type="entry name" value="Winged helix-like DNA-binding domain superfamily/Winged helix DNA-binding domain"/>
    <property type="match status" value="1"/>
</dbReference>
<dbReference type="GO" id="GO:0044774">
    <property type="term" value="P:mitotic DNA integrity checkpoint signaling"/>
    <property type="evidence" value="ECO:0007669"/>
    <property type="project" value="TreeGrafter"/>
</dbReference>
<accession>F4W988</accession>
<feature type="domain" description="Mos1 transposase HTH" evidence="1">
    <location>
        <begin position="8"/>
        <end position="57"/>
    </location>
</feature>
<dbReference type="InterPro" id="IPR041426">
    <property type="entry name" value="Mos1_HTH"/>
</dbReference>
<dbReference type="InterPro" id="IPR052709">
    <property type="entry name" value="Transposase-MT_Hybrid"/>
</dbReference>
<dbReference type="Gene3D" id="1.10.10.1450">
    <property type="match status" value="1"/>
</dbReference>